<dbReference type="PROSITE" id="PS51625">
    <property type="entry name" value="SAM_MT_TRMB"/>
    <property type="match status" value="1"/>
</dbReference>
<organism evidence="8 9">
    <name type="scientific">Rurimicrobium arvi</name>
    <dbReference type="NCBI Taxonomy" id="2049916"/>
    <lineage>
        <taxon>Bacteria</taxon>
        <taxon>Pseudomonadati</taxon>
        <taxon>Bacteroidota</taxon>
        <taxon>Chitinophagia</taxon>
        <taxon>Chitinophagales</taxon>
        <taxon>Chitinophagaceae</taxon>
        <taxon>Rurimicrobium</taxon>
    </lineage>
</organism>
<evidence type="ECO:0000256" key="4">
    <source>
        <dbReference type="ARBA" id="ARBA00022679"/>
    </source>
</evidence>
<comment type="pathway">
    <text evidence="7">tRNA modification; N(7)-methylguanine-tRNA biosynthesis.</text>
</comment>
<evidence type="ECO:0000256" key="2">
    <source>
        <dbReference type="ARBA" id="ARBA00003015"/>
    </source>
</evidence>
<dbReference type="PANTHER" id="PTHR23417:SF14">
    <property type="entry name" value="PENTACOTRIPEPTIDE-REPEAT REGION OF PRORP DOMAIN-CONTAINING PROTEIN"/>
    <property type="match status" value="1"/>
</dbReference>
<name>A0ABP8N2C7_9BACT</name>
<dbReference type="NCBIfam" id="TIGR00091">
    <property type="entry name" value="tRNA (guanosine(46)-N7)-methyltransferase TrmB"/>
    <property type="match status" value="1"/>
</dbReference>
<feature type="binding site" evidence="7">
    <location>
        <position position="67"/>
    </location>
    <ligand>
        <name>S-adenosyl-L-methionine</name>
        <dbReference type="ChEBI" id="CHEBI:59789"/>
    </ligand>
</feature>
<dbReference type="EMBL" id="BAABEZ010000024">
    <property type="protein sequence ID" value="GAA4458747.1"/>
    <property type="molecule type" value="Genomic_DNA"/>
</dbReference>
<comment type="caution">
    <text evidence="8">The sequence shown here is derived from an EMBL/GenBank/DDBJ whole genome shotgun (WGS) entry which is preliminary data.</text>
</comment>
<dbReference type="NCBIfam" id="NF001080">
    <property type="entry name" value="PRK00121.2-2"/>
    <property type="match status" value="1"/>
</dbReference>
<sequence>MGHKKLIRFRAIEGFRNVLQYPKHMPGTWHEFFQNNHPITLELACGKGEYSVNLGREHRNRNFVGVDIKGNRIYNGAKIAIQEGLDNVAFVRGQIDHLNEYFAENEVSDLWIVFSDPFLKKPKNRLTHPRFLKLYQQVMKEGGVIKLKTDSRELYDFTHEVIAEQSCSIVEDIQDIYSKGKATGALAIQTFYEKMHLAEGRTIYYLAFTLPAHPIVVPERRKKEAEEDAAAE</sequence>
<feature type="binding site" evidence="7">
    <location>
        <position position="116"/>
    </location>
    <ligand>
        <name>S-adenosyl-L-methionine</name>
        <dbReference type="ChEBI" id="CHEBI:59789"/>
    </ligand>
</feature>
<keyword evidence="4 7" id="KW-0808">Transferase</keyword>
<comment type="function">
    <text evidence="2 7">Catalyzes the formation of N(7)-methylguanine at position 46 (m7G46) in tRNA.</text>
</comment>
<dbReference type="InterPro" id="IPR029063">
    <property type="entry name" value="SAM-dependent_MTases_sf"/>
</dbReference>
<evidence type="ECO:0000313" key="8">
    <source>
        <dbReference type="EMBL" id="GAA4458747.1"/>
    </source>
</evidence>
<dbReference type="RefSeq" id="WP_344828400.1">
    <property type="nucleotide sequence ID" value="NZ_BAABEZ010000024.1"/>
</dbReference>
<dbReference type="InterPro" id="IPR003358">
    <property type="entry name" value="tRNA_(Gua-N-7)_MeTrfase_Trmb"/>
</dbReference>
<dbReference type="PANTHER" id="PTHR23417">
    <property type="entry name" value="3-DEOXY-D-MANNO-OCTULOSONIC-ACID TRANSFERASE/TRNA GUANINE-N 7 - -METHYLTRANSFERASE"/>
    <property type="match status" value="1"/>
</dbReference>
<feature type="binding site" evidence="7">
    <location>
        <position position="120"/>
    </location>
    <ligand>
        <name>substrate</name>
    </ligand>
</feature>
<feature type="binding site" evidence="7">
    <location>
        <position position="150"/>
    </location>
    <ligand>
        <name>substrate</name>
    </ligand>
</feature>
<proteinExistence type="inferred from homology"/>
<keyword evidence="6 7" id="KW-0819">tRNA processing</keyword>
<keyword evidence="3 7" id="KW-0489">Methyltransferase</keyword>
<accession>A0ABP8N2C7</accession>
<dbReference type="InterPro" id="IPR055361">
    <property type="entry name" value="tRNA_methyltr_TrmB_bact"/>
</dbReference>
<dbReference type="CDD" id="cd02440">
    <property type="entry name" value="AdoMet_MTases"/>
    <property type="match status" value="1"/>
</dbReference>
<evidence type="ECO:0000256" key="6">
    <source>
        <dbReference type="ARBA" id="ARBA00022694"/>
    </source>
</evidence>
<evidence type="ECO:0000313" key="9">
    <source>
        <dbReference type="Proteomes" id="UP001501410"/>
    </source>
</evidence>
<feature type="binding site" evidence="7">
    <location>
        <position position="42"/>
    </location>
    <ligand>
        <name>S-adenosyl-L-methionine</name>
        <dbReference type="ChEBI" id="CHEBI:59789"/>
    </ligand>
</feature>
<comment type="caution">
    <text evidence="7">Lacks conserved residue(s) required for the propagation of feature annotation.</text>
</comment>
<dbReference type="EC" id="2.1.1.33" evidence="7"/>
<feature type="binding site" evidence="7">
    <location>
        <begin position="190"/>
        <end position="193"/>
    </location>
    <ligand>
        <name>substrate</name>
    </ligand>
</feature>
<evidence type="ECO:0000256" key="1">
    <source>
        <dbReference type="ARBA" id="ARBA00000142"/>
    </source>
</evidence>
<dbReference type="Pfam" id="PF02390">
    <property type="entry name" value="Methyltransf_4"/>
    <property type="match status" value="1"/>
</dbReference>
<comment type="similarity">
    <text evidence="7">Belongs to the class I-like SAM-binding methyltransferase superfamily. TrmB family.</text>
</comment>
<dbReference type="SUPFAM" id="SSF53335">
    <property type="entry name" value="S-adenosyl-L-methionine-dependent methyltransferases"/>
    <property type="match status" value="1"/>
</dbReference>
<evidence type="ECO:0000256" key="3">
    <source>
        <dbReference type="ARBA" id="ARBA00022603"/>
    </source>
</evidence>
<gene>
    <name evidence="7 8" type="primary">trmB</name>
    <name evidence="8" type="ORF">GCM10023092_27560</name>
</gene>
<keyword evidence="5 7" id="KW-0949">S-adenosyl-L-methionine</keyword>
<dbReference type="HAMAP" id="MF_01057">
    <property type="entry name" value="tRNA_methyltr_TrmB"/>
    <property type="match status" value="1"/>
</dbReference>
<protein>
    <recommendedName>
        <fullName evidence="7">tRNA (guanine-N(7)-)-methyltransferase</fullName>
        <ecNumber evidence="7">2.1.1.33</ecNumber>
    </recommendedName>
    <alternativeName>
        <fullName evidence="7">tRNA (guanine(46)-N(7))-methyltransferase</fullName>
    </alternativeName>
    <alternativeName>
        <fullName evidence="7">tRNA(m7G46)-methyltransferase</fullName>
    </alternativeName>
</protein>
<comment type="catalytic activity">
    <reaction evidence="1 7">
        <text>guanosine(46) in tRNA + S-adenosyl-L-methionine = N(7)-methylguanosine(46) in tRNA + S-adenosyl-L-homocysteine</text>
        <dbReference type="Rhea" id="RHEA:42708"/>
        <dbReference type="Rhea" id="RHEA-COMP:10188"/>
        <dbReference type="Rhea" id="RHEA-COMP:10189"/>
        <dbReference type="ChEBI" id="CHEBI:57856"/>
        <dbReference type="ChEBI" id="CHEBI:59789"/>
        <dbReference type="ChEBI" id="CHEBI:74269"/>
        <dbReference type="ChEBI" id="CHEBI:74480"/>
        <dbReference type="EC" id="2.1.1.33"/>
    </reaction>
</comment>
<keyword evidence="9" id="KW-1185">Reference proteome</keyword>
<evidence type="ECO:0000256" key="7">
    <source>
        <dbReference type="HAMAP-Rule" id="MF_01057"/>
    </source>
</evidence>
<reference evidence="9" key="1">
    <citation type="journal article" date="2019" name="Int. J. Syst. Evol. Microbiol.">
        <title>The Global Catalogue of Microorganisms (GCM) 10K type strain sequencing project: providing services to taxonomists for standard genome sequencing and annotation.</title>
        <authorList>
            <consortium name="The Broad Institute Genomics Platform"/>
            <consortium name="The Broad Institute Genome Sequencing Center for Infectious Disease"/>
            <person name="Wu L."/>
            <person name="Ma J."/>
        </authorList>
    </citation>
    <scope>NUCLEOTIDE SEQUENCE [LARGE SCALE GENOMIC DNA]</scope>
    <source>
        <strain evidence="9">JCM 31921</strain>
    </source>
</reference>
<dbReference type="Proteomes" id="UP001501410">
    <property type="component" value="Unassembled WGS sequence"/>
</dbReference>
<dbReference type="Gene3D" id="3.40.50.150">
    <property type="entry name" value="Vaccinia Virus protein VP39"/>
    <property type="match status" value="1"/>
</dbReference>
<evidence type="ECO:0000256" key="5">
    <source>
        <dbReference type="ARBA" id="ARBA00022691"/>
    </source>
</evidence>